<comment type="similarity">
    <text evidence="3 18">Belongs to the complex I subunit 2 family.</text>
</comment>
<evidence type="ECO:0000256" key="9">
    <source>
        <dbReference type="ARBA" id="ARBA00022792"/>
    </source>
</evidence>
<dbReference type="PANTHER" id="PTHR46552:SF1">
    <property type="entry name" value="NADH-UBIQUINONE OXIDOREDUCTASE CHAIN 2"/>
    <property type="match status" value="1"/>
</dbReference>
<dbReference type="GO" id="GO:0006120">
    <property type="term" value="P:mitochondrial electron transport, NADH to ubiquinone"/>
    <property type="evidence" value="ECO:0007669"/>
    <property type="project" value="InterPro"/>
</dbReference>
<keyword evidence="9 18" id="KW-0999">Mitochondrion inner membrane</keyword>
<proteinExistence type="inferred from homology"/>
<keyword evidence="12 18" id="KW-1133">Transmembrane helix</keyword>
<evidence type="ECO:0000313" key="20">
    <source>
        <dbReference type="EMBL" id="UFZ13125.1"/>
    </source>
</evidence>
<feature type="transmembrane region" description="Helical" evidence="18">
    <location>
        <begin position="239"/>
        <end position="267"/>
    </location>
</feature>
<geneLocation type="mitochondrion" evidence="21"/>
<evidence type="ECO:0000256" key="10">
    <source>
        <dbReference type="ARBA" id="ARBA00022967"/>
    </source>
</evidence>
<dbReference type="EMBL" id="MW642290">
    <property type="protein sequence ID" value="UFZ13125.1"/>
    <property type="molecule type" value="Genomic_DNA"/>
</dbReference>
<comment type="catalytic activity">
    <reaction evidence="17 18">
        <text>a ubiquinone + NADH + 5 H(+)(in) = a ubiquinol + NAD(+) + 4 H(+)(out)</text>
        <dbReference type="Rhea" id="RHEA:29091"/>
        <dbReference type="Rhea" id="RHEA-COMP:9565"/>
        <dbReference type="Rhea" id="RHEA-COMP:9566"/>
        <dbReference type="ChEBI" id="CHEBI:15378"/>
        <dbReference type="ChEBI" id="CHEBI:16389"/>
        <dbReference type="ChEBI" id="CHEBI:17976"/>
        <dbReference type="ChEBI" id="CHEBI:57540"/>
        <dbReference type="ChEBI" id="CHEBI:57945"/>
        <dbReference type="EC" id="7.1.1.2"/>
    </reaction>
</comment>
<feature type="transmembrane region" description="Helical" evidence="18">
    <location>
        <begin position="150"/>
        <end position="168"/>
    </location>
</feature>
<evidence type="ECO:0000256" key="3">
    <source>
        <dbReference type="ARBA" id="ARBA00007012"/>
    </source>
</evidence>
<reference evidence="21" key="1">
    <citation type="journal article" date="2021" name="Cladistics">
        <title>Similar pattern, different paths: tracing the biogeographical history of Megaloptera (Insecta: Neuropterida) using mitochondrial phylogenomics.</title>
        <authorList>
            <person name="Jiang Y."/>
            <person name="Yue L."/>
            <person name="Yang F."/>
            <person name="Gillung J.P."/>
            <person name="Winterton S.L."/>
            <person name="Price B.W."/>
            <person name="Contreras-Ramos A."/>
            <person name="Hayashi F."/>
            <person name="Aspoeck U."/>
            <person name="Aspoeck H."/>
            <person name="Yeates D.K."/>
            <person name="Yang D."/>
            <person name="Liu X."/>
        </authorList>
    </citation>
    <scope>NUCLEOTIDE SEQUENCE</scope>
    <source>
        <strain evidence="20">CTE001</strain>
        <strain evidence="21">CTE007</strain>
    </source>
</reference>
<feature type="transmembrane region" description="Helical" evidence="18">
    <location>
        <begin position="273"/>
        <end position="295"/>
    </location>
</feature>
<keyword evidence="14 18" id="KW-0830">Ubiquinone</keyword>
<evidence type="ECO:0000259" key="19">
    <source>
        <dbReference type="Pfam" id="PF00361"/>
    </source>
</evidence>
<dbReference type="EC" id="7.1.1.2" evidence="4 18"/>
<feature type="transmembrane region" description="Helical" evidence="18">
    <location>
        <begin position="316"/>
        <end position="337"/>
    </location>
</feature>
<evidence type="ECO:0000256" key="12">
    <source>
        <dbReference type="ARBA" id="ARBA00022989"/>
    </source>
</evidence>
<dbReference type="PANTHER" id="PTHR46552">
    <property type="entry name" value="NADH-UBIQUINONE OXIDOREDUCTASE CHAIN 2"/>
    <property type="match status" value="1"/>
</dbReference>
<feature type="transmembrane region" description="Helical" evidence="18">
    <location>
        <begin position="199"/>
        <end position="219"/>
    </location>
</feature>
<comment type="function">
    <text evidence="1">Core subunit of the mitochondrial membrane respiratory chain NADH dehydrogenase (Complex I) that is believed to belong to the minimal assembly required for catalysis. Complex I functions in the transfer of electrons from NADH to the respiratory chain. The immediate electron acceptor for the enzyme is believed to be ubiquinone.</text>
</comment>
<evidence type="ECO:0000256" key="17">
    <source>
        <dbReference type="ARBA" id="ARBA00049551"/>
    </source>
</evidence>
<dbReference type="InterPro" id="IPR050175">
    <property type="entry name" value="Complex_I_Subunit_2"/>
</dbReference>
<feature type="transmembrane region" description="Helical" evidence="18">
    <location>
        <begin position="60"/>
        <end position="78"/>
    </location>
</feature>
<dbReference type="GO" id="GO:0008137">
    <property type="term" value="F:NADH dehydrogenase (ubiquinone) activity"/>
    <property type="evidence" value="ECO:0007669"/>
    <property type="project" value="UniProtKB-EC"/>
</dbReference>
<evidence type="ECO:0000256" key="5">
    <source>
        <dbReference type="ARBA" id="ARBA00021008"/>
    </source>
</evidence>
<keyword evidence="10 18" id="KW-1278">Translocase</keyword>
<keyword evidence="7 18" id="KW-0679">Respiratory chain</keyword>
<keyword evidence="6" id="KW-0813">Transport</keyword>
<protein>
    <recommendedName>
        <fullName evidence="5 18">NADH-ubiquinone oxidoreductase chain 2</fullName>
        <ecNumber evidence="4 18">7.1.1.2</ecNumber>
    </recommendedName>
</protein>
<comment type="function">
    <text evidence="18">Core subunit of the mitochondrial membrane respiratory chain NADH dehydrogenase (Complex I) which catalyzes electron transfer from NADH through the respiratory chain, using ubiquinone as an electron acceptor. Essential for the catalytic activity and assembly of complex I.</text>
</comment>
<keyword evidence="13 18" id="KW-0520">NAD</keyword>
<dbReference type="PRINTS" id="PR01436">
    <property type="entry name" value="NADHDHGNASE2"/>
</dbReference>
<feature type="domain" description="NADH:quinone oxidoreductase/Mrp antiporter transmembrane" evidence="19">
    <location>
        <begin position="24"/>
        <end position="286"/>
    </location>
</feature>
<evidence type="ECO:0000256" key="4">
    <source>
        <dbReference type="ARBA" id="ARBA00012944"/>
    </source>
</evidence>
<feature type="transmembrane region" description="Helical" evidence="18">
    <location>
        <begin position="30"/>
        <end position="48"/>
    </location>
</feature>
<dbReference type="InterPro" id="IPR001750">
    <property type="entry name" value="ND/Mrp_TM"/>
</dbReference>
<evidence type="ECO:0000256" key="13">
    <source>
        <dbReference type="ARBA" id="ARBA00023027"/>
    </source>
</evidence>
<evidence type="ECO:0000256" key="14">
    <source>
        <dbReference type="ARBA" id="ARBA00023075"/>
    </source>
</evidence>
<dbReference type="AlphaFoldDB" id="A0A8K1T8A2"/>
<keyword evidence="8 18" id="KW-0812">Transmembrane</keyword>
<keyword evidence="15 18" id="KW-0496">Mitochondrion</keyword>
<dbReference type="GO" id="GO:0005743">
    <property type="term" value="C:mitochondrial inner membrane"/>
    <property type="evidence" value="ECO:0007669"/>
    <property type="project" value="UniProtKB-SubCell"/>
</dbReference>
<evidence type="ECO:0000256" key="15">
    <source>
        <dbReference type="ARBA" id="ARBA00023128"/>
    </source>
</evidence>
<evidence type="ECO:0000256" key="8">
    <source>
        <dbReference type="ARBA" id="ARBA00022692"/>
    </source>
</evidence>
<dbReference type="EMBL" id="MW642309">
    <property type="protein sequence ID" value="UFZ13372.1"/>
    <property type="molecule type" value="Genomic_DNA"/>
</dbReference>
<organism evidence="21">
    <name type="scientific">Ctenochauliodes yangi</name>
    <dbReference type="NCBI Taxonomy" id="1641419"/>
    <lineage>
        <taxon>Eukaryota</taxon>
        <taxon>Metazoa</taxon>
        <taxon>Ecdysozoa</taxon>
        <taxon>Arthropoda</taxon>
        <taxon>Hexapoda</taxon>
        <taxon>Insecta</taxon>
        <taxon>Pterygota</taxon>
        <taxon>Neoptera</taxon>
        <taxon>Endopterygota</taxon>
        <taxon>Megaloptera</taxon>
        <taxon>Corydalidae</taxon>
        <taxon>Chauliodinae</taxon>
        <taxon>Ctenochauliodes</taxon>
    </lineage>
</organism>
<name>A0A8K1T8A2_9NEOP</name>
<evidence type="ECO:0000256" key="16">
    <source>
        <dbReference type="ARBA" id="ARBA00023136"/>
    </source>
</evidence>
<evidence type="ECO:0000256" key="6">
    <source>
        <dbReference type="ARBA" id="ARBA00022448"/>
    </source>
</evidence>
<evidence type="ECO:0000256" key="18">
    <source>
        <dbReference type="RuleBase" id="RU003403"/>
    </source>
</evidence>
<sequence length="340" mass="39994">MYMNISKLIFLICLISGTLISISANSWMGVWMGLEINLLSFIPLMINLNNLLSNESALKYFLTQALASSILLFSVLMLSMKFSFFYSFNIYSISQIMINSSLLLKMGAAPFHFWFPSVMENLTWFNCLLLMTWQKLAPLMLLTYCLQYEFIMWIVILSSIIGAIGGFNQLNLRTLMAYSSINHLSWMLASMMISENLWLIYYMFYIFLSMTMILFFNSFKIFHMNQMYTMLQFNPILKFIMLTNLLSLGGLPPFFGFMPKLLVIFMLVENKMFFLLFILVMMALITLFFYLRISYSAYMIFYPSLKWMKSNMDKNFMMNIFFNSISLLGFPLIFLIYNFM</sequence>
<evidence type="ECO:0000256" key="11">
    <source>
        <dbReference type="ARBA" id="ARBA00022982"/>
    </source>
</evidence>
<dbReference type="Pfam" id="PF00361">
    <property type="entry name" value="Proton_antipo_M"/>
    <property type="match status" value="1"/>
</dbReference>
<evidence type="ECO:0000313" key="21">
    <source>
        <dbReference type="EMBL" id="UFZ13372.1"/>
    </source>
</evidence>
<evidence type="ECO:0000256" key="2">
    <source>
        <dbReference type="ARBA" id="ARBA00004448"/>
    </source>
</evidence>
<keyword evidence="16 18" id="KW-0472">Membrane</keyword>
<evidence type="ECO:0000256" key="7">
    <source>
        <dbReference type="ARBA" id="ARBA00022660"/>
    </source>
</evidence>
<gene>
    <name evidence="21" type="primary">nad2</name>
</gene>
<accession>A0A8K1T8A2</accession>
<dbReference type="InterPro" id="IPR003917">
    <property type="entry name" value="NADH_UbQ_OxRdtase_chain2"/>
</dbReference>
<evidence type="ECO:0000256" key="1">
    <source>
        <dbReference type="ARBA" id="ARBA00003257"/>
    </source>
</evidence>
<comment type="subcellular location">
    <subcellularLocation>
        <location evidence="2 18">Mitochondrion inner membrane</location>
        <topology evidence="2 18">Multi-pass membrane protein</topology>
    </subcellularLocation>
</comment>
<keyword evidence="11 18" id="KW-0249">Electron transport</keyword>